<evidence type="ECO:0000313" key="2">
    <source>
        <dbReference type="Proteomes" id="UP000030218"/>
    </source>
</evidence>
<sequence length="117" mass="13622">MNTHERLLRAVKALPQDLIPSLHALVAWYRSGCPDEPIFKTYRRICGNVYQHLICVERVRGDKACDLEDCLYSLYAAFLDVDRIDGGYPFDKEDVTYENHYDNPVRMSFLKCLSEVM</sequence>
<dbReference type="Proteomes" id="UP000030218">
    <property type="component" value="Segment"/>
</dbReference>
<protein>
    <submittedName>
        <fullName evidence="1">Uncharacterized protein</fullName>
    </submittedName>
</protein>
<reference evidence="2" key="1">
    <citation type="journal article" date="2015" name="PLoS ONE">
        <title>Investigation of a Large Collection of Pseudomonas aeruginosa Bacteriophages Collected from a Single Environmental Source in Abidjan, Cote d'Ivoire.</title>
        <authorList>
            <person name="Essoh C."/>
            <person name="Latino L."/>
            <person name="Midoux C."/>
            <person name="Blouin Y."/>
            <person name="Loukou G."/>
            <person name="Nguetta S.P."/>
            <person name="Lathro S."/>
            <person name="Cablanmian A."/>
            <person name="Kouassi A.K."/>
            <person name="Vergnaud G."/>
            <person name="Pourcel C."/>
        </authorList>
    </citation>
    <scope>NUCLEOTIDE SEQUENCE [LARGE SCALE GENOMIC DNA]</scope>
</reference>
<name>A0A0C7U2J1_9CAUD</name>
<gene>
    <name evidence="1" type="primary">ORF08</name>
</gene>
<accession>A0A0C7U2J1</accession>
<evidence type="ECO:0000313" key="1">
    <source>
        <dbReference type="EMBL" id="CEQ38284.1"/>
    </source>
</evidence>
<organism evidence="1 2">
    <name type="scientific">Pseudomonas phage vB_PaeM_PAO1_Ab04</name>
    <dbReference type="NCBI Taxonomy" id="1548909"/>
    <lineage>
        <taxon>Viruses</taxon>
        <taxon>Duplodnaviria</taxon>
        <taxon>Heunggongvirae</taxon>
        <taxon>Uroviricota</taxon>
        <taxon>Caudoviricetes</taxon>
        <taxon>Vandenendeviridae</taxon>
        <taxon>Nankokuvirus</taxon>
        <taxon>Nankokuvirus Ab03</taxon>
    </lineage>
</organism>
<proteinExistence type="predicted"/>
<dbReference type="EMBL" id="LN610581">
    <property type="protein sequence ID" value="CEQ38284.1"/>
    <property type="molecule type" value="Genomic_DNA"/>
</dbReference>